<accession>A0A9X1SK26</accession>
<feature type="compositionally biased region" description="Polar residues" evidence="1">
    <location>
        <begin position="108"/>
        <end position="124"/>
    </location>
</feature>
<dbReference type="Gene3D" id="3.30.70.1070">
    <property type="entry name" value="Sporulation related repeat"/>
    <property type="match status" value="1"/>
</dbReference>
<dbReference type="EMBL" id="JAJNAG010000016">
    <property type="protein sequence ID" value="MCD1126123.1"/>
    <property type="molecule type" value="Genomic_DNA"/>
</dbReference>
<name>A0A9X1SK26_9GAMM</name>
<feature type="compositionally biased region" description="Basic and acidic residues" evidence="1">
    <location>
        <begin position="12"/>
        <end position="29"/>
    </location>
</feature>
<keyword evidence="2" id="KW-1133">Transmembrane helix</keyword>
<feature type="region of interest" description="Disordered" evidence="1">
    <location>
        <begin position="63"/>
        <end position="229"/>
    </location>
</feature>
<keyword evidence="5" id="KW-1185">Reference proteome</keyword>
<feature type="compositionally biased region" description="Polar residues" evidence="1">
    <location>
        <begin position="155"/>
        <end position="187"/>
    </location>
</feature>
<protein>
    <submittedName>
        <fullName evidence="4">SPOR domain-containing protein</fullName>
    </submittedName>
</protein>
<reference evidence="4" key="1">
    <citation type="submission" date="2021-11" db="EMBL/GenBank/DDBJ databases">
        <title>Jinshanibacter sp. isolated from one year old Eriocheir sinensis.</title>
        <authorList>
            <person name="Li J.-Y."/>
            <person name="He W."/>
            <person name="Gao T.-H."/>
        </authorList>
    </citation>
    <scope>NUCLEOTIDE SEQUENCE</scope>
    <source>
        <strain evidence="4">LJY008</strain>
    </source>
</reference>
<feature type="compositionally biased region" description="Acidic residues" evidence="1">
    <location>
        <begin position="1"/>
        <end position="11"/>
    </location>
</feature>
<dbReference type="GO" id="GO:0042834">
    <property type="term" value="F:peptidoglycan binding"/>
    <property type="evidence" value="ECO:0007669"/>
    <property type="project" value="InterPro"/>
</dbReference>
<feature type="compositionally biased region" description="Low complexity" evidence="1">
    <location>
        <begin position="196"/>
        <end position="217"/>
    </location>
</feature>
<proteinExistence type="predicted"/>
<organism evidence="4 5">
    <name type="scientific">Limnobaculum eriocheiris</name>
    <dbReference type="NCBI Taxonomy" id="2897391"/>
    <lineage>
        <taxon>Bacteria</taxon>
        <taxon>Pseudomonadati</taxon>
        <taxon>Pseudomonadota</taxon>
        <taxon>Gammaproteobacteria</taxon>
        <taxon>Enterobacterales</taxon>
        <taxon>Budviciaceae</taxon>
        <taxon>Limnobaculum</taxon>
    </lineage>
</organism>
<evidence type="ECO:0000256" key="2">
    <source>
        <dbReference type="SAM" id="Phobius"/>
    </source>
</evidence>
<sequence length="318" mass="33916">MRVENQDDFESDEMKLDVDDRVARRERSKPQKSASVSRQHIKIGIGILVLLLLIFLVSSALKSPAPQNNGPREVNLGTNSASGTPQQTTNTPATNSPPQEITPPPISGTPTESQPLPGTPNQQRVEIPGEITDALTAQQEQLNRLKETEMPGSGTPVTSQGRQPASTTPVKTPAQNSQPAATSSRPATQPKPVSQPATAPKTTAPKATEAPAAPVAKGSTTPGSAAGLSAIPSNRVTLQVSSASRSDTLLAFAKKNNMTDYWVYSTRRDGKPWFVLVTGNYASATEARSALSGMSKEVQANKPWVRSMQQVHQDLKQK</sequence>
<feature type="compositionally biased region" description="Polar residues" evidence="1">
    <location>
        <begin position="65"/>
        <end position="83"/>
    </location>
</feature>
<keyword evidence="2" id="KW-0812">Transmembrane</keyword>
<evidence type="ECO:0000313" key="5">
    <source>
        <dbReference type="Proteomes" id="UP001139171"/>
    </source>
</evidence>
<dbReference type="PROSITE" id="PS51724">
    <property type="entry name" value="SPOR"/>
    <property type="match status" value="1"/>
</dbReference>
<feature type="transmembrane region" description="Helical" evidence="2">
    <location>
        <begin position="41"/>
        <end position="61"/>
    </location>
</feature>
<dbReference type="InterPro" id="IPR036680">
    <property type="entry name" value="SPOR-like_sf"/>
</dbReference>
<comment type="caution">
    <text evidence="4">The sequence shown here is derived from an EMBL/GenBank/DDBJ whole genome shotgun (WGS) entry which is preliminary data.</text>
</comment>
<evidence type="ECO:0000259" key="3">
    <source>
        <dbReference type="PROSITE" id="PS51724"/>
    </source>
</evidence>
<dbReference type="RefSeq" id="WP_230609340.1">
    <property type="nucleotide sequence ID" value="NZ_JAJNAG010000016.1"/>
</dbReference>
<dbReference type="Proteomes" id="UP001139171">
    <property type="component" value="Unassembled WGS sequence"/>
</dbReference>
<feature type="region of interest" description="Disordered" evidence="1">
    <location>
        <begin position="1"/>
        <end position="37"/>
    </location>
</feature>
<dbReference type="Pfam" id="PF05036">
    <property type="entry name" value="SPOR"/>
    <property type="match status" value="1"/>
</dbReference>
<evidence type="ECO:0000313" key="4">
    <source>
        <dbReference type="EMBL" id="MCD1126123.1"/>
    </source>
</evidence>
<dbReference type="AlphaFoldDB" id="A0A9X1SK26"/>
<dbReference type="InterPro" id="IPR007730">
    <property type="entry name" value="SPOR-like_dom"/>
</dbReference>
<feature type="domain" description="SPOR" evidence="3">
    <location>
        <begin position="230"/>
        <end position="307"/>
    </location>
</feature>
<feature type="compositionally biased region" description="Low complexity" evidence="1">
    <location>
        <begin position="84"/>
        <end position="99"/>
    </location>
</feature>
<gene>
    <name evidence="4" type="ORF">LPW36_08935</name>
</gene>
<evidence type="ECO:0000256" key="1">
    <source>
        <dbReference type="SAM" id="MobiDB-lite"/>
    </source>
</evidence>
<keyword evidence="2" id="KW-0472">Membrane</keyword>